<evidence type="ECO:0000256" key="10">
    <source>
        <dbReference type="RuleBase" id="RU367040"/>
    </source>
</evidence>
<dbReference type="GO" id="GO:0015630">
    <property type="term" value="C:microtubule cytoskeleton"/>
    <property type="evidence" value="ECO:0007669"/>
    <property type="project" value="UniProtKB-UniRule"/>
</dbReference>
<evidence type="ECO:0000256" key="2">
    <source>
        <dbReference type="ARBA" id="ARBA00007209"/>
    </source>
</evidence>
<dbReference type="InterPro" id="IPR045609">
    <property type="entry name" value="DUF6451"/>
</dbReference>
<evidence type="ECO:0000256" key="6">
    <source>
        <dbReference type="ARBA" id="ARBA00023069"/>
    </source>
</evidence>
<sequence length="329" mass="38010">MQEKTNSVAATLAAIGLNIHKGKSKILRYNTSCTNLITIDGEDLEDVKTFAYLATIIDEHGGSDEDVKARISKARAAYLQLRNIWNSKPLSTNTKVRIFNTNVKTVLLIMVSSSYFTPSPIVRSKSSMNILTSSNKNNEKSRGLTQIWPCNVQLSRYQSLEHPSNYYNYARKCVYPRHSETMWNLVNKAALQNAAHERAEAEELRLQSWQKIQQVNRQTKNRQAEATNKLRERVEEINHWKNELKTEIHLNEEEQERLKTNIQLLNYNKDYIRKPLEIAEECLANREQRHGIDEVKDIVERALSKEVQTVNKGIDLISKFIDKAEIQLK</sequence>
<evidence type="ECO:0000313" key="11">
    <source>
        <dbReference type="EMBL" id="VDP21723.1"/>
    </source>
</evidence>
<dbReference type="AlphaFoldDB" id="A0A183MKX2"/>
<dbReference type="Pfam" id="PF20049">
    <property type="entry name" value="DUF6451"/>
    <property type="match status" value="1"/>
</dbReference>
<keyword evidence="7" id="KW-0206">Cytoskeleton</keyword>
<dbReference type="PANTHER" id="PTHR19960:SF25">
    <property type="entry name" value="TEKTIN-1"/>
    <property type="match status" value="1"/>
</dbReference>
<comment type="subcellular location">
    <subcellularLocation>
        <location evidence="10">Cytoplasm</location>
        <location evidence="10">Cytoskeleton</location>
        <location evidence="10">Cilium axoneme</location>
    </subcellularLocation>
    <subcellularLocation>
        <location evidence="1">Cytoplasm</location>
        <location evidence="1">Cytoskeleton</location>
        <location evidence="1">Flagellum axoneme</location>
    </subcellularLocation>
</comment>
<evidence type="ECO:0000256" key="8">
    <source>
        <dbReference type="ARBA" id="ARBA00023273"/>
    </source>
</evidence>
<dbReference type="GO" id="GO:0005634">
    <property type="term" value="C:nucleus"/>
    <property type="evidence" value="ECO:0007669"/>
    <property type="project" value="TreeGrafter"/>
</dbReference>
<dbReference type="InterPro" id="IPR048256">
    <property type="entry name" value="Tektin-like"/>
</dbReference>
<evidence type="ECO:0000256" key="5">
    <source>
        <dbReference type="ARBA" id="ARBA00023054"/>
    </source>
</evidence>
<protein>
    <recommendedName>
        <fullName evidence="10">Tektin</fullName>
    </recommendedName>
</protein>
<reference evidence="11 12" key="1">
    <citation type="submission" date="2018-11" db="EMBL/GenBank/DDBJ databases">
        <authorList>
            <consortium name="Pathogen Informatics"/>
        </authorList>
    </citation>
    <scope>NUCLEOTIDE SEQUENCE [LARGE SCALE GENOMIC DNA]</scope>
    <source>
        <strain evidence="11 12">Zambia</strain>
    </source>
</reference>
<dbReference type="Proteomes" id="UP000277204">
    <property type="component" value="Unassembled WGS sequence"/>
</dbReference>
<dbReference type="GO" id="GO:0005930">
    <property type="term" value="C:axoneme"/>
    <property type="evidence" value="ECO:0007669"/>
    <property type="project" value="UniProtKB-SubCell"/>
</dbReference>
<comment type="function">
    <text evidence="9">Microtubule inner protein (MIP) part of the dynein-decorated doublet microtubules (DMTs) in cilia and flagellar axoneme. Forms filamentous polymers in the walls of ciliary and flagellar microtubules.</text>
</comment>
<keyword evidence="12" id="KW-1185">Reference proteome</keyword>
<dbReference type="GO" id="GO:0060294">
    <property type="term" value="P:cilium movement involved in cell motility"/>
    <property type="evidence" value="ECO:0007669"/>
    <property type="project" value="UniProtKB-UniRule"/>
</dbReference>
<dbReference type="PANTHER" id="PTHR19960">
    <property type="entry name" value="TEKTIN"/>
    <property type="match status" value="1"/>
</dbReference>
<keyword evidence="5" id="KW-0175">Coiled coil</keyword>
<proteinExistence type="inferred from homology"/>
<dbReference type="EMBL" id="UZAI01017201">
    <property type="protein sequence ID" value="VDP21723.1"/>
    <property type="molecule type" value="Genomic_DNA"/>
</dbReference>
<name>A0A183MKX2_9TREM</name>
<evidence type="ECO:0000256" key="3">
    <source>
        <dbReference type="ARBA" id="ARBA00022490"/>
    </source>
</evidence>
<comment type="similarity">
    <text evidence="2 10">Belongs to the tektin family.</text>
</comment>
<dbReference type="GO" id="GO:0060271">
    <property type="term" value="P:cilium assembly"/>
    <property type="evidence" value="ECO:0007669"/>
    <property type="project" value="UniProtKB-UniRule"/>
</dbReference>
<keyword evidence="3" id="KW-0963">Cytoplasm</keyword>
<gene>
    <name evidence="11" type="ORF">SMRZ_LOCUS16697</name>
</gene>
<evidence type="ECO:0000256" key="7">
    <source>
        <dbReference type="ARBA" id="ARBA00023212"/>
    </source>
</evidence>
<organism evidence="11 12">
    <name type="scientific">Schistosoma margrebowiei</name>
    <dbReference type="NCBI Taxonomy" id="48269"/>
    <lineage>
        <taxon>Eukaryota</taxon>
        <taxon>Metazoa</taxon>
        <taxon>Spiralia</taxon>
        <taxon>Lophotrochozoa</taxon>
        <taxon>Platyhelminthes</taxon>
        <taxon>Trematoda</taxon>
        <taxon>Digenea</taxon>
        <taxon>Strigeidida</taxon>
        <taxon>Schistosomatoidea</taxon>
        <taxon>Schistosomatidae</taxon>
        <taxon>Schistosoma</taxon>
    </lineage>
</organism>
<dbReference type="InterPro" id="IPR000435">
    <property type="entry name" value="Tektins"/>
</dbReference>
<keyword evidence="8 10" id="KW-0966">Cell projection</keyword>
<evidence type="ECO:0000256" key="4">
    <source>
        <dbReference type="ARBA" id="ARBA00022846"/>
    </source>
</evidence>
<evidence type="ECO:0000313" key="12">
    <source>
        <dbReference type="Proteomes" id="UP000277204"/>
    </source>
</evidence>
<evidence type="ECO:0000256" key="1">
    <source>
        <dbReference type="ARBA" id="ARBA00004611"/>
    </source>
</evidence>
<keyword evidence="6 10" id="KW-0969">Cilium</keyword>
<dbReference type="Pfam" id="PF03148">
    <property type="entry name" value="Tektin"/>
    <property type="match status" value="1"/>
</dbReference>
<evidence type="ECO:0000256" key="9">
    <source>
        <dbReference type="ARBA" id="ARBA00045224"/>
    </source>
</evidence>
<dbReference type="STRING" id="48269.A0A183MKX2"/>
<accession>A0A183MKX2</accession>
<keyword evidence="4 10" id="KW-0282">Flagellum</keyword>